<evidence type="ECO:0000256" key="2">
    <source>
        <dbReference type="ARBA" id="ARBA00009765"/>
    </source>
</evidence>
<dbReference type="Proteomes" id="UP001165287">
    <property type="component" value="Unassembled WGS sequence"/>
</dbReference>
<comment type="subcellular location">
    <subcellularLocation>
        <location evidence="1">Cell membrane</location>
        <topology evidence="1">Multi-pass membrane protein</topology>
    </subcellularLocation>
    <subcellularLocation>
        <location evidence="8">Membrane</location>
        <topology evidence="8">Multi-pass membrane protein</topology>
    </subcellularLocation>
</comment>
<gene>
    <name evidence="8 9" type="primary">corA</name>
    <name evidence="9" type="ORF">K9V48_00950</name>
</gene>
<protein>
    <recommendedName>
        <fullName evidence="8">Magnesium transport protein CorA</fullName>
    </recommendedName>
</protein>
<keyword evidence="4 8" id="KW-1003">Cell membrane</keyword>
<keyword evidence="3 8" id="KW-0813">Transport</keyword>
<evidence type="ECO:0000256" key="4">
    <source>
        <dbReference type="ARBA" id="ARBA00022475"/>
    </source>
</evidence>
<dbReference type="PANTHER" id="PTHR46494:SF1">
    <property type="entry name" value="CORA FAMILY METAL ION TRANSPORTER (EUROFUNG)"/>
    <property type="match status" value="1"/>
</dbReference>
<dbReference type="PANTHER" id="PTHR46494">
    <property type="entry name" value="CORA FAMILY METAL ION TRANSPORTER (EUROFUNG)"/>
    <property type="match status" value="1"/>
</dbReference>
<keyword evidence="10" id="KW-1185">Reference proteome</keyword>
<keyword evidence="6 8" id="KW-1133">Transmembrane helix</keyword>
<keyword evidence="5 8" id="KW-0812">Transmembrane</keyword>
<evidence type="ECO:0000256" key="3">
    <source>
        <dbReference type="ARBA" id="ARBA00022448"/>
    </source>
</evidence>
<dbReference type="Gene3D" id="3.30.460.20">
    <property type="entry name" value="CorA soluble domain-like"/>
    <property type="match status" value="1"/>
</dbReference>
<dbReference type="InterPro" id="IPR002523">
    <property type="entry name" value="MgTranspt_CorA/ZnTranspt_ZntB"/>
</dbReference>
<dbReference type="CDD" id="cd12831">
    <property type="entry name" value="TmCorA-like_u2"/>
    <property type="match status" value="1"/>
</dbReference>
<accession>A0ABS7UKL2</accession>
<evidence type="ECO:0000256" key="5">
    <source>
        <dbReference type="ARBA" id="ARBA00022692"/>
    </source>
</evidence>
<dbReference type="InterPro" id="IPR004488">
    <property type="entry name" value="Mg/Co-transport_prot_CorA"/>
</dbReference>
<evidence type="ECO:0000256" key="6">
    <source>
        <dbReference type="ARBA" id="ARBA00022989"/>
    </source>
</evidence>
<dbReference type="SUPFAM" id="SSF144083">
    <property type="entry name" value="Magnesium transport protein CorA, transmembrane region"/>
    <property type="match status" value="1"/>
</dbReference>
<feature type="transmembrane region" description="Helical" evidence="8">
    <location>
        <begin position="256"/>
        <end position="279"/>
    </location>
</feature>
<organism evidence="9 10">
    <name type="scientific">Metabacillus rhizolycopersici</name>
    <dbReference type="NCBI Taxonomy" id="2875709"/>
    <lineage>
        <taxon>Bacteria</taxon>
        <taxon>Bacillati</taxon>
        <taxon>Bacillota</taxon>
        <taxon>Bacilli</taxon>
        <taxon>Bacillales</taxon>
        <taxon>Bacillaceae</taxon>
        <taxon>Metabacillus</taxon>
    </lineage>
</organism>
<comment type="function">
    <text evidence="8">Mediates influx of magnesium ions.</text>
</comment>
<evidence type="ECO:0000313" key="10">
    <source>
        <dbReference type="Proteomes" id="UP001165287"/>
    </source>
</evidence>
<comment type="similarity">
    <text evidence="2 8">Belongs to the CorA metal ion transporter (MIT) (TC 1.A.35) family.</text>
</comment>
<dbReference type="Pfam" id="PF01544">
    <property type="entry name" value="CorA"/>
    <property type="match status" value="1"/>
</dbReference>
<evidence type="ECO:0000313" key="9">
    <source>
        <dbReference type="EMBL" id="MBZ5748853.1"/>
    </source>
</evidence>
<comment type="caution">
    <text evidence="9">The sequence shown here is derived from an EMBL/GenBank/DDBJ whole genome shotgun (WGS) entry which is preliminary data.</text>
</comment>
<keyword evidence="8" id="KW-0460">Magnesium</keyword>
<evidence type="ECO:0000256" key="8">
    <source>
        <dbReference type="RuleBase" id="RU362010"/>
    </source>
</evidence>
<name>A0ABS7UKL2_9BACI</name>
<proteinExistence type="inferred from homology"/>
<feature type="transmembrane region" description="Helical" evidence="8">
    <location>
        <begin position="291"/>
        <end position="311"/>
    </location>
</feature>
<evidence type="ECO:0000256" key="7">
    <source>
        <dbReference type="ARBA" id="ARBA00023136"/>
    </source>
</evidence>
<evidence type="ECO:0000256" key="1">
    <source>
        <dbReference type="ARBA" id="ARBA00004651"/>
    </source>
</evidence>
<sequence length="325" mass="38872">MRRLIRTLAITVEKEVIYDLPLNSLKNYDIGWYWVDFQEPTEDEIMLLSSFFHFHPLAIEDCLEFVQRPKMDFYHHYFFVVVHSINQQTNEADEVDLFVSDHFVVTFHKKPVRDVNNIWHRVKKEPGLQNHPMQIMYHLIDHLVDEYFPPVYKLEDLINQVEDNTSDRTISELMEQVFDVRSELNKLRRTIIPMRDLLYRIISSSRLNSLMEKHIYFQDIYDHLLKLVEMIDANRELSADIRDSYLSISSDRMNRVMMTLTVMSSIFLPLTFIAGLYGMNFEYMPELAGKYSYFIVLAIMLLISVVMILFFHKMGWFRFHKGTKL</sequence>
<dbReference type="EMBL" id="JAIQUM010000001">
    <property type="protein sequence ID" value="MBZ5748853.1"/>
    <property type="molecule type" value="Genomic_DNA"/>
</dbReference>
<dbReference type="NCBIfam" id="TIGR00383">
    <property type="entry name" value="corA"/>
    <property type="match status" value="1"/>
</dbReference>
<keyword evidence="8" id="KW-0406">Ion transport</keyword>
<dbReference type="InterPro" id="IPR045861">
    <property type="entry name" value="CorA_cytoplasmic_dom"/>
</dbReference>
<dbReference type="SUPFAM" id="SSF143865">
    <property type="entry name" value="CorA soluble domain-like"/>
    <property type="match status" value="1"/>
</dbReference>
<keyword evidence="7 8" id="KW-0472">Membrane</keyword>
<dbReference type="Gene3D" id="1.20.58.340">
    <property type="entry name" value="Magnesium transport protein CorA, transmembrane region"/>
    <property type="match status" value="2"/>
</dbReference>
<dbReference type="RefSeq" id="WP_224136113.1">
    <property type="nucleotide sequence ID" value="NZ_JAIQUM010000001.1"/>
</dbReference>
<dbReference type="InterPro" id="IPR045863">
    <property type="entry name" value="CorA_TM1_TM2"/>
</dbReference>
<reference evidence="9" key="1">
    <citation type="submission" date="2024-05" db="EMBL/GenBank/DDBJ databases">
        <title>Metabacillus sp. nov., isolated from the rhizosphere soil of tomato plants.</title>
        <authorList>
            <person name="Ma R."/>
        </authorList>
    </citation>
    <scope>NUCLEOTIDE SEQUENCE</scope>
    <source>
        <strain evidence="9">DBTR6</strain>
    </source>
</reference>